<dbReference type="PROSITE" id="PS50172">
    <property type="entry name" value="BRCT"/>
    <property type="match status" value="4"/>
</dbReference>
<dbReference type="GO" id="GO:0006270">
    <property type="term" value="P:DNA replication initiation"/>
    <property type="evidence" value="ECO:0007669"/>
    <property type="project" value="TreeGrafter"/>
</dbReference>
<sequence length="1059" mass="113784">MNFRRVNRSKKVPGVKLRPADPSARKDLRTPDSTWTHSSGLDSDEEATHADLCPRPFKGFVLCATGISDKTSLFKLALELGAQSVSDLTDRVTHLIAEEPGSAKYRCALETGIPIMRASWIIESHKIWLKGDDVDVAESIEEFRLPPFTGVVLCVSGIEDVNLRMEINRKVTKGGGVYVKQIERPVRVTHLLCANTSEADSEKVRYADKFNRLGEARIHIVWEDWFWDSLRFGGRFEEEAYKVSNPRPPPRVLPEGPPPGTTTTADETGVSSEIQNAEASAAGPSHTRHNDDDEEIASVKRVPAVTLHLWESILKPRGFELQQGRLIRSPSKSQSRPDISYRREPSPSARALRRGSLKEGDGDPLTPASAIQSFRRARSFAPAAKDVSTPLSRQPFRRAPTVAGEAMARSGRTSSSSFLGRSVGGVLAAGGISGDVPIASESAVAGPSRAGSAIPENADGVDVGGDVSEGARELFKGMRIRALGEARSANVRRAVEGCGGAWVSAHDDDDDTVDFIVVRLVSGSALFRREGDEDTRAKYRTECWLERCIFEERICAPEEHVAFAPLAVEAPISGTEDMVVSYSGLDQSEACWIRRLLRALGIPHAPNFSRRTTHLLCPSGEGAKAEKAREWGTPIIDMLWLAEMARTGQIPLTAPIPGPASVAGEGVVQRGEDLDLQVVDYTGAPEVMMATQQPRTASDRKGKGKEKEKASREASMVDITNEDRAPKSQSLSYYDPPPPGSHAPPAEEGESFGLPAMLLGANSPPSTPRRPSKTPPPPPAPEEEEAAAPPRTQASADPPATPGPPIIPSRVFDDRVPSSESPSPMRIPGARTPSTPARVGKQATRVLQRSISTLLGKRSADAVEEVEEREDEAKKAKGPNVPLGKRARPLNRSRSNLSFTDSLTPGRLTPGFSPGPGARSRGTTTPAPQPTPQPAPAPAPEPELIPPLDVPGAKPRSTASGDEGDNSFVAAKLPERTHVLYADPKQHGVRERLMHLFEVSGGPAREDEDVAVGGAGMHMDVEEMTLQQLPDIAAAAAAAAGRKSAGKGKRGRGRKGARS</sequence>
<dbReference type="CDD" id="cd17731">
    <property type="entry name" value="BRCT_TopBP1_rpt2_like"/>
    <property type="match status" value="1"/>
</dbReference>
<dbReference type="Pfam" id="PF00533">
    <property type="entry name" value="BRCT"/>
    <property type="match status" value="1"/>
</dbReference>
<organism evidence="4 5">
    <name type="scientific">Trametes pubescens</name>
    <name type="common">White-rot fungus</name>
    <dbReference type="NCBI Taxonomy" id="154538"/>
    <lineage>
        <taxon>Eukaryota</taxon>
        <taxon>Fungi</taxon>
        <taxon>Dikarya</taxon>
        <taxon>Basidiomycota</taxon>
        <taxon>Agaricomycotina</taxon>
        <taxon>Agaricomycetes</taxon>
        <taxon>Polyporales</taxon>
        <taxon>Polyporaceae</taxon>
        <taxon>Trametes</taxon>
    </lineage>
</organism>
<dbReference type="InterPro" id="IPR001357">
    <property type="entry name" value="BRCT_dom"/>
</dbReference>
<keyword evidence="5" id="KW-1185">Reference proteome</keyword>
<feature type="region of interest" description="Disordered" evidence="2">
    <location>
        <begin position="1"/>
        <end position="46"/>
    </location>
</feature>
<dbReference type="SUPFAM" id="SSF52113">
    <property type="entry name" value="BRCT domain"/>
    <property type="match status" value="3"/>
</dbReference>
<evidence type="ECO:0000259" key="3">
    <source>
        <dbReference type="PROSITE" id="PS50172"/>
    </source>
</evidence>
<dbReference type="PANTHER" id="PTHR13561">
    <property type="entry name" value="DNA REPLICATION REGULATOR DPB11-RELATED"/>
    <property type="match status" value="1"/>
</dbReference>
<dbReference type="SMART" id="SM00292">
    <property type="entry name" value="BRCT"/>
    <property type="match status" value="3"/>
</dbReference>
<dbReference type="AlphaFoldDB" id="A0A1M2V2F5"/>
<feature type="region of interest" description="Disordered" evidence="2">
    <location>
        <begin position="685"/>
        <end position="977"/>
    </location>
</feature>
<keyword evidence="1" id="KW-0677">Repeat</keyword>
<feature type="domain" description="BRCT" evidence="3">
    <location>
        <begin position="470"/>
        <end position="562"/>
    </location>
</feature>
<evidence type="ECO:0000256" key="2">
    <source>
        <dbReference type="SAM" id="MobiDB-lite"/>
    </source>
</evidence>
<feature type="compositionally biased region" description="Pro residues" evidence="2">
    <location>
        <begin position="765"/>
        <end position="780"/>
    </location>
</feature>
<name>A0A1M2V2F5_TRAPU</name>
<feature type="compositionally biased region" description="Polar residues" evidence="2">
    <location>
        <begin position="265"/>
        <end position="278"/>
    </location>
</feature>
<gene>
    <name evidence="4" type="ORF">TRAPUB_7825</name>
</gene>
<feature type="region of interest" description="Disordered" evidence="2">
    <location>
        <begin position="241"/>
        <end position="297"/>
    </location>
</feature>
<feature type="region of interest" description="Disordered" evidence="2">
    <location>
        <begin position="324"/>
        <end position="368"/>
    </location>
</feature>
<evidence type="ECO:0000313" key="4">
    <source>
        <dbReference type="EMBL" id="OJT01769.1"/>
    </source>
</evidence>
<evidence type="ECO:0000313" key="5">
    <source>
        <dbReference type="Proteomes" id="UP000184267"/>
    </source>
</evidence>
<feature type="compositionally biased region" description="Basic residues" evidence="2">
    <location>
        <begin position="1"/>
        <end position="13"/>
    </location>
</feature>
<dbReference type="Gene3D" id="3.40.50.10190">
    <property type="entry name" value="BRCT domain"/>
    <property type="match status" value="4"/>
</dbReference>
<reference evidence="4 5" key="1">
    <citation type="submission" date="2016-10" db="EMBL/GenBank/DDBJ databases">
        <title>Genome sequence of the basidiomycete white-rot fungus Trametes pubescens.</title>
        <authorList>
            <person name="Makela M.R."/>
            <person name="Granchi Z."/>
            <person name="Peng M."/>
            <person name="De Vries R.P."/>
            <person name="Grigoriev I."/>
            <person name="Riley R."/>
            <person name="Hilden K."/>
        </authorList>
    </citation>
    <scope>NUCLEOTIDE SEQUENCE [LARGE SCALE GENOMIC DNA]</scope>
    <source>
        <strain evidence="4 5">FBCC735</strain>
    </source>
</reference>
<feature type="compositionally biased region" description="Polar residues" evidence="2">
    <location>
        <begin position="31"/>
        <end position="41"/>
    </location>
</feature>
<dbReference type="Proteomes" id="UP000184267">
    <property type="component" value="Unassembled WGS sequence"/>
</dbReference>
<feature type="compositionally biased region" description="Polar residues" evidence="2">
    <location>
        <begin position="892"/>
        <end position="903"/>
    </location>
</feature>
<feature type="domain" description="BRCT" evidence="3">
    <location>
        <begin position="567"/>
        <end position="643"/>
    </location>
</feature>
<dbReference type="PANTHER" id="PTHR13561:SF20">
    <property type="entry name" value="DNA TOPOISOMERASE 2-BINDING PROTEIN 1"/>
    <property type="match status" value="1"/>
</dbReference>
<dbReference type="InterPro" id="IPR059215">
    <property type="entry name" value="BRCT2_TopBP1-like"/>
</dbReference>
<comment type="caution">
    <text evidence="4">The sequence shown here is derived from an EMBL/GenBank/DDBJ whole genome shotgun (WGS) entry which is preliminary data.</text>
</comment>
<dbReference type="OMA" id="LKPRGFE"/>
<proteinExistence type="predicted"/>
<feature type="compositionally biased region" description="Pro residues" evidence="2">
    <location>
        <begin position="246"/>
        <end position="260"/>
    </location>
</feature>
<feature type="compositionally biased region" description="Basic residues" evidence="2">
    <location>
        <begin position="1044"/>
        <end position="1059"/>
    </location>
</feature>
<keyword evidence="4" id="KW-0413">Isomerase</keyword>
<dbReference type="GO" id="GO:0016853">
    <property type="term" value="F:isomerase activity"/>
    <property type="evidence" value="ECO:0007669"/>
    <property type="project" value="UniProtKB-KW"/>
</dbReference>
<dbReference type="OrthoDB" id="251770at2759"/>
<dbReference type="GO" id="GO:0007095">
    <property type="term" value="P:mitotic G2 DNA damage checkpoint signaling"/>
    <property type="evidence" value="ECO:0007669"/>
    <property type="project" value="TreeGrafter"/>
</dbReference>
<feature type="domain" description="BRCT" evidence="3">
    <location>
        <begin position="143"/>
        <end position="243"/>
    </location>
</feature>
<dbReference type="Pfam" id="PF12738">
    <property type="entry name" value="PTCB-BRCT"/>
    <property type="match status" value="2"/>
</dbReference>
<feature type="domain" description="BRCT" evidence="3">
    <location>
        <begin position="52"/>
        <end position="124"/>
    </location>
</feature>
<feature type="compositionally biased region" description="Pro residues" evidence="2">
    <location>
        <begin position="927"/>
        <end position="949"/>
    </location>
</feature>
<feature type="compositionally biased region" description="Basic and acidic residues" evidence="2">
    <location>
        <begin position="697"/>
        <end position="712"/>
    </location>
</feature>
<protein>
    <submittedName>
        <fullName evidence="4">DNA topoisomerase 2-binding protein 1</fullName>
    </submittedName>
</protein>
<feature type="region of interest" description="Disordered" evidence="2">
    <location>
        <begin position="1035"/>
        <end position="1059"/>
    </location>
</feature>
<dbReference type="InterPro" id="IPR036420">
    <property type="entry name" value="BRCT_dom_sf"/>
</dbReference>
<evidence type="ECO:0000256" key="1">
    <source>
        <dbReference type="ARBA" id="ARBA00022737"/>
    </source>
</evidence>
<dbReference type="GO" id="GO:0033314">
    <property type="term" value="P:mitotic DNA replication checkpoint signaling"/>
    <property type="evidence" value="ECO:0007669"/>
    <property type="project" value="TreeGrafter"/>
</dbReference>
<dbReference type="EMBL" id="MNAD01001723">
    <property type="protein sequence ID" value="OJT01769.1"/>
    <property type="molecule type" value="Genomic_DNA"/>
</dbReference>
<accession>A0A1M2V2F5</accession>
<dbReference type="STRING" id="154538.A0A1M2V2F5"/>